<dbReference type="EMBL" id="JANPWB010000005">
    <property type="protein sequence ID" value="KAJ1188540.1"/>
    <property type="molecule type" value="Genomic_DNA"/>
</dbReference>
<comment type="caution">
    <text evidence="2">The sequence shown here is derived from an EMBL/GenBank/DDBJ whole genome shotgun (WGS) entry which is preliminary data.</text>
</comment>
<gene>
    <name evidence="2" type="ORF">NDU88_005301</name>
</gene>
<organism evidence="2 3">
    <name type="scientific">Pleurodeles waltl</name>
    <name type="common">Iberian ribbed newt</name>
    <dbReference type="NCBI Taxonomy" id="8319"/>
    <lineage>
        <taxon>Eukaryota</taxon>
        <taxon>Metazoa</taxon>
        <taxon>Chordata</taxon>
        <taxon>Craniata</taxon>
        <taxon>Vertebrata</taxon>
        <taxon>Euteleostomi</taxon>
        <taxon>Amphibia</taxon>
        <taxon>Batrachia</taxon>
        <taxon>Caudata</taxon>
        <taxon>Salamandroidea</taxon>
        <taxon>Salamandridae</taxon>
        <taxon>Pleurodelinae</taxon>
        <taxon>Pleurodeles</taxon>
    </lineage>
</organism>
<protein>
    <submittedName>
        <fullName evidence="2">Uncharacterized protein</fullName>
    </submittedName>
</protein>
<proteinExistence type="predicted"/>
<sequence length="108" mass="11830">MLRPLMPPAGVSSANQREMDVPPPPTTWGLPQSCPLGTFQFCPPQIPGAVVLACTRLTCFLCHIVNGSPLSRKWPGLHVTLLLGLGVKHKPKKHTLIQQSSRRVDKDM</sequence>
<keyword evidence="3" id="KW-1185">Reference proteome</keyword>
<evidence type="ECO:0000256" key="1">
    <source>
        <dbReference type="SAM" id="MobiDB-lite"/>
    </source>
</evidence>
<dbReference type="Proteomes" id="UP001066276">
    <property type="component" value="Chromosome 3_1"/>
</dbReference>
<evidence type="ECO:0000313" key="3">
    <source>
        <dbReference type="Proteomes" id="UP001066276"/>
    </source>
</evidence>
<name>A0AAV7UHP0_PLEWA</name>
<accession>A0AAV7UHP0</accession>
<dbReference type="AlphaFoldDB" id="A0AAV7UHP0"/>
<feature type="region of interest" description="Disordered" evidence="1">
    <location>
        <begin position="1"/>
        <end position="27"/>
    </location>
</feature>
<evidence type="ECO:0000313" key="2">
    <source>
        <dbReference type="EMBL" id="KAJ1188540.1"/>
    </source>
</evidence>
<reference evidence="2" key="1">
    <citation type="journal article" date="2022" name="bioRxiv">
        <title>Sequencing and chromosome-scale assembly of the giantPleurodeles waltlgenome.</title>
        <authorList>
            <person name="Brown T."/>
            <person name="Elewa A."/>
            <person name="Iarovenko S."/>
            <person name="Subramanian E."/>
            <person name="Araus A.J."/>
            <person name="Petzold A."/>
            <person name="Susuki M."/>
            <person name="Suzuki K.-i.T."/>
            <person name="Hayashi T."/>
            <person name="Toyoda A."/>
            <person name="Oliveira C."/>
            <person name="Osipova E."/>
            <person name="Leigh N.D."/>
            <person name="Simon A."/>
            <person name="Yun M.H."/>
        </authorList>
    </citation>
    <scope>NUCLEOTIDE SEQUENCE</scope>
    <source>
        <strain evidence="2">20211129_DDA</strain>
        <tissue evidence="2">Liver</tissue>
    </source>
</reference>